<dbReference type="GO" id="GO:0045893">
    <property type="term" value="P:positive regulation of DNA-templated transcription"/>
    <property type="evidence" value="ECO:0007669"/>
    <property type="project" value="TreeGrafter"/>
</dbReference>
<keyword evidence="1" id="KW-0812">Transmembrane</keyword>
<feature type="transmembrane region" description="Helical" evidence="1">
    <location>
        <begin position="506"/>
        <end position="532"/>
    </location>
</feature>
<keyword evidence="4" id="KW-1185">Reference proteome</keyword>
<dbReference type="EMBL" id="KZ269981">
    <property type="protein sequence ID" value="OZC11329.1"/>
    <property type="molecule type" value="Genomic_DNA"/>
</dbReference>
<keyword evidence="1" id="KW-0333">Golgi apparatus</keyword>
<feature type="domain" description="G-patch" evidence="2">
    <location>
        <begin position="415"/>
        <end position="469"/>
    </location>
</feature>
<sequence length="838" mass="98349">MPSRKSRILEKIPKAKEPKKFEEKMNKVKKAQPGTALHIKKDPLPVQAYAIVRNIPKAYHAKNLRNFFSDFVENGRFYCFHYRHRPELHVDSSVNEPTTSKEYERFCCVVSFKNDEERAACIRYYHMKFWIDDKGLQMPLKCFIFPLKASEISDDSCQMSTDLDFRFFIELKPPSLMPFGNVGTPTKFFLEQIRLCKLPPTVLTKLGIETKRRVGKYGAVCFKYSGSEKDIVMDCKGVFHLILFLERKISPPSLDLNLCTPEEIIGNKFELENDNGLEDDDDRYEEWERHETLHDDVTEQERTKSIKYEAEQEVTWEKGGPGLVWYTDSFFWNELEEGTDSDWKWVDDWDVDYSIYYDRKDGDLDAKQSVEMMEDQKLESGEVVHSVFKKIRKRHYESIQRPSSAISSGQFEVHTRGIGSKIMKSYGWSPGLGLGPQNLGRIETVSVEIEEDGSAQTSNERKGLGYRGKKLQRTGFFKPKNHTIATKYDQWNFIDKNNSIRMKQSYFRLFTGLVTICFFYFVVSRIILSLFFPHHQTVRTIIYSHESIKTKQKIMLIWTTFFNELPESRLHLMNECPDLKDKCMLTTDRNLVGEADAIIFHFMTDDFRLSDLPKSRSPSQRYVFVTVEAPPSYKLWNRNTLHAPRSFFNWTMTYRHDSDVPWVYGGYWISPEMNKVHGFKSENLPYDEKTITENKTGAIFWLVSNCNTISKRELAVEKLGKYIMIDRYGACAENPYKRDACKRATECEKDLGSMNFFYIAIENAVCKNYVTEKYFDRYRLPSVPIVMRRKTYEKFHFCKLCEALLEERPAKTYENVEEWFHGTSECEGSEFAESWKEE</sequence>
<dbReference type="Pfam" id="PF01585">
    <property type="entry name" value="G-patch"/>
    <property type="match status" value="1"/>
</dbReference>
<dbReference type="Gene3D" id="3.40.50.11660">
    <property type="entry name" value="Glycosyl transferase family 10, C-terminal domain"/>
    <property type="match status" value="1"/>
</dbReference>
<dbReference type="AlphaFoldDB" id="A0A238C1I3"/>
<dbReference type="InterPro" id="IPR031481">
    <property type="entry name" value="Glyco_tran_10_N"/>
</dbReference>
<dbReference type="UniPathway" id="UPA00378"/>
<dbReference type="InterPro" id="IPR000467">
    <property type="entry name" value="G_patch_dom"/>
</dbReference>
<accession>A0A238C1I3</accession>
<dbReference type="GO" id="GO:0016757">
    <property type="term" value="F:glycosyltransferase activity"/>
    <property type="evidence" value="ECO:0007669"/>
    <property type="project" value="UniProtKB-UniRule"/>
</dbReference>
<dbReference type="SMART" id="SM00443">
    <property type="entry name" value="G_patch"/>
    <property type="match status" value="1"/>
</dbReference>
<dbReference type="PROSITE" id="PS50174">
    <property type="entry name" value="G_PATCH"/>
    <property type="match status" value="1"/>
</dbReference>
<evidence type="ECO:0000313" key="4">
    <source>
        <dbReference type="Proteomes" id="UP000242913"/>
    </source>
</evidence>
<keyword evidence="1" id="KW-0328">Glycosyltransferase</keyword>
<proteinExistence type="inferred from homology"/>
<dbReference type="EC" id="2.4.1.-" evidence="1"/>
<dbReference type="Proteomes" id="UP000242913">
    <property type="component" value="Unassembled WGS sequence"/>
</dbReference>
<dbReference type="PANTHER" id="PTHR14390:SF2">
    <property type="entry name" value="G PATCH DOMAIN-CONTAINING PROTEIN 3"/>
    <property type="match status" value="1"/>
</dbReference>
<protein>
    <recommendedName>
        <fullName evidence="1">Fucosyltransferase</fullName>
        <ecNumber evidence="1">2.4.1.-</ecNumber>
    </recommendedName>
</protein>
<dbReference type="InterPro" id="IPR055270">
    <property type="entry name" value="Glyco_tran_10_C"/>
</dbReference>
<comment type="similarity">
    <text evidence="1">Belongs to the glycosyltransferase 10 family.</text>
</comment>
<keyword evidence="1" id="KW-0808">Transferase</keyword>
<gene>
    <name evidence="3" type="ORF">X798_01745</name>
</gene>
<dbReference type="GO" id="GO:0039536">
    <property type="term" value="P:negative regulation of RIG-I signaling pathway"/>
    <property type="evidence" value="ECO:0007669"/>
    <property type="project" value="InterPro"/>
</dbReference>
<dbReference type="GO" id="GO:0032480">
    <property type="term" value="P:negative regulation of type I interferon production"/>
    <property type="evidence" value="ECO:0007669"/>
    <property type="project" value="InterPro"/>
</dbReference>
<comment type="subcellular location">
    <subcellularLocation>
        <location evidence="1">Golgi apparatus</location>
        <location evidence="1">Golgi stack membrane</location>
        <topology evidence="1">Single-pass type II membrane protein</topology>
    </subcellularLocation>
</comment>
<evidence type="ECO:0000313" key="3">
    <source>
        <dbReference type="EMBL" id="OZC11329.1"/>
    </source>
</evidence>
<dbReference type="Pfam" id="PF00852">
    <property type="entry name" value="Glyco_transf_10"/>
    <property type="match status" value="1"/>
</dbReference>
<name>A0A238C1I3_9BILA</name>
<dbReference type="PANTHER" id="PTHR14390">
    <property type="entry name" value="G PATCH DOMAIN CONTAINING PROTEIN 3"/>
    <property type="match status" value="1"/>
</dbReference>
<dbReference type="InterPro" id="IPR040341">
    <property type="entry name" value="GPATCH3"/>
</dbReference>
<keyword evidence="1" id="KW-0472">Membrane</keyword>
<dbReference type="Pfam" id="PF17039">
    <property type="entry name" value="Glyco_tran_10_N"/>
    <property type="match status" value="1"/>
</dbReference>
<reference evidence="3 4" key="1">
    <citation type="submission" date="2015-12" db="EMBL/GenBank/DDBJ databases">
        <title>Draft genome of the nematode, Onchocerca flexuosa.</title>
        <authorList>
            <person name="Mitreva M."/>
        </authorList>
    </citation>
    <scope>NUCLEOTIDE SEQUENCE [LARGE SCALE GENOMIC DNA]</scope>
    <source>
        <strain evidence="3">Red Deer</strain>
    </source>
</reference>
<dbReference type="GO" id="GO:0003676">
    <property type="term" value="F:nucleic acid binding"/>
    <property type="evidence" value="ECO:0007669"/>
    <property type="project" value="InterPro"/>
</dbReference>
<dbReference type="OrthoDB" id="427096at2759"/>
<evidence type="ECO:0000259" key="2">
    <source>
        <dbReference type="PROSITE" id="PS50174"/>
    </source>
</evidence>
<dbReference type="SUPFAM" id="SSF53756">
    <property type="entry name" value="UDP-Glycosyltransferase/glycogen phosphorylase"/>
    <property type="match status" value="1"/>
</dbReference>
<keyword evidence="1" id="KW-1133">Transmembrane helix</keyword>
<dbReference type="InterPro" id="IPR038577">
    <property type="entry name" value="GT10-like_C_sf"/>
</dbReference>
<dbReference type="GO" id="GO:0032580">
    <property type="term" value="C:Golgi cisterna membrane"/>
    <property type="evidence" value="ECO:0007669"/>
    <property type="project" value="UniProtKB-SubCell"/>
</dbReference>
<evidence type="ECO:0000256" key="1">
    <source>
        <dbReference type="RuleBase" id="RU003832"/>
    </source>
</evidence>
<organism evidence="3 4">
    <name type="scientific">Onchocerca flexuosa</name>
    <dbReference type="NCBI Taxonomy" id="387005"/>
    <lineage>
        <taxon>Eukaryota</taxon>
        <taxon>Metazoa</taxon>
        <taxon>Ecdysozoa</taxon>
        <taxon>Nematoda</taxon>
        <taxon>Chromadorea</taxon>
        <taxon>Rhabditida</taxon>
        <taxon>Spirurina</taxon>
        <taxon>Spiruromorpha</taxon>
        <taxon>Filarioidea</taxon>
        <taxon>Onchocercidae</taxon>
        <taxon>Onchocerca</taxon>
    </lineage>
</organism>